<feature type="compositionally biased region" description="Polar residues" evidence="3">
    <location>
        <begin position="371"/>
        <end position="382"/>
    </location>
</feature>
<accession>A0AAD5XM04</accession>
<organism evidence="4 5">
    <name type="scientific">Geranomyces variabilis</name>
    <dbReference type="NCBI Taxonomy" id="109894"/>
    <lineage>
        <taxon>Eukaryota</taxon>
        <taxon>Fungi</taxon>
        <taxon>Fungi incertae sedis</taxon>
        <taxon>Chytridiomycota</taxon>
        <taxon>Chytridiomycota incertae sedis</taxon>
        <taxon>Chytridiomycetes</taxon>
        <taxon>Spizellomycetales</taxon>
        <taxon>Powellomycetaceae</taxon>
        <taxon>Geranomyces</taxon>
    </lineage>
</organism>
<feature type="region of interest" description="Disordered" evidence="3">
    <location>
        <begin position="277"/>
        <end position="319"/>
    </location>
</feature>
<dbReference type="EMBL" id="JADGJQ010000032">
    <property type="protein sequence ID" value="KAJ3177610.1"/>
    <property type="molecule type" value="Genomic_DNA"/>
</dbReference>
<evidence type="ECO:0000256" key="2">
    <source>
        <dbReference type="ARBA" id="ARBA00022803"/>
    </source>
</evidence>
<evidence type="ECO:0000313" key="5">
    <source>
        <dbReference type="Proteomes" id="UP001212152"/>
    </source>
</evidence>
<dbReference type="AlphaFoldDB" id="A0AAD5XM04"/>
<feature type="compositionally biased region" description="Basic and acidic residues" evidence="3">
    <location>
        <begin position="437"/>
        <end position="446"/>
    </location>
</feature>
<feature type="compositionally biased region" description="Low complexity" evidence="3">
    <location>
        <begin position="136"/>
        <end position="145"/>
    </location>
</feature>
<dbReference type="GO" id="GO:0006335">
    <property type="term" value="P:DNA replication-dependent chromatin assembly"/>
    <property type="evidence" value="ECO:0007669"/>
    <property type="project" value="TreeGrafter"/>
</dbReference>
<evidence type="ECO:0008006" key="6">
    <source>
        <dbReference type="Google" id="ProtNLM"/>
    </source>
</evidence>
<evidence type="ECO:0000256" key="1">
    <source>
        <dbReference type="ARBA" id="ARBA00022737"/>
    </source>
</evidence>
<feature type="compositionally biased region" description="Acidic residues" evidence="3">
    <location>
        <begin position="152"/>
        <end position="162"/>
    </location>
</feature>
<dbReference type="PANTHER" id="PTHR15081">
    <property type="entry name" value="NUCLEAR AUTOANTIGENIC SPERM PROTEIN NASP -RELATED"/>
    <property type="match status" value="1"/>
</dbReference>
<feature type="compositionally biased region" description="Low complexity" evidence="3">
    <location>
        <begin position="426"/>
        <end position="436"/>
    </location>
</feature>
<keyword evidence="5" id="KW-1185">Reference proteome</keyword>
<dbReference type="GO" id="GO:0042393">
    <property type="term" value="F:histone binding"/>
    <property type="evidence" value="ECO:0007669"/>
    <property type="project" value="TreeGrafter"/>
</dbReference>
<feature type="region of interest" description="Disordered" evidence="3">
    <location>
        <begin position="426"/>
        <end position="446"/>
    </location>
</feature>
<evidence type="ECO:0000256" key="3">
    <source>
        <dbReference type="SAM" id="MobiDB-lite"/>
    </source>
</evidence>
<dbReference type="GO" id="GO:0005654">
    <property type="term" value="C:nucleoplasm"/>
    <property type="evidence" value="ECO:0007669"/>
    <property type="project" value="TreeGrafter"/>
</dbReference>
<reference evidence="4" key="1">
    <citation type="submission" date="2020-05" db="EMBL/GenBank/DDBJ databases">
        <title>Phylogenomic resolution of chytrid fungi.</title>
        <authorList>
            <person name="Stajich J.E."/>
            <person name="Amses K."/>
            <person name="Simmons R."/>
            <person name="Seto K."/>
            <person name="Myers J."/>
            <person name="Bonds A."/>
            <person name="Quandt C.A."/>
            <person name="Barry K."/>
            <person name="Liu P."/>
            <person name="Grigoriev I."/>
            <person name="Longcore J.E."/>
            <person name="James T.Y."/>
        </authorList>
    </citation>
    <scope>NUCLEOTIDE SEQUENCE</scope>
    <source>
        <strain evidence="4">JEL0379</strain>
    </source>
</reference>
<dbReference type="InterPro" id="IPR051730">
    <property type="entry name" value="NASP-like"/>
</dbReference>
<protein>
    <recommendedName>
        <fullName evidence="6">Tetratricopeptide SHNi-TPR domain-containing protein</fullName>
    </recommendedName>
</protein>
<comment type="caution">
    <text evidence="4">The sequence shown here is derived from an EMBL/GenBank/DDBJ whole genome shotgun (WGS) entry which is preliminary data.</text>
</comment>
<proteinExistence type="predicted"/>
<gene>
    <name evidence="4" type="ORF">HDU87_004363</name>
</gene>
<name>A0AAD5XM04_9FUNG</name>
<dbReference type="InterPro" id="IPR011990">
    <property type="entry name" value="TPR-like_helical_dom_sf"/>
</dbReference>
<feature type="region of interest" description="Disordered" evidence="3">
    <location>
        <begin position="119"/>
        <end position="162"/>
    </location>
</feature>
<dbReference type="PANTHER" id="PTHR15081:SF1">
    <property type="entry name" value="NUCLEAR AUTOANTIGENIC SPERM PROTEIN"/>
    <property type="match status" value="1"/>
</dbReference>
<keyword evidence="1" id="KW-0677">Repeat</keyword>
<dbReference type="Proteomes" id="UP001212152">
    <property type="component" value="Unassembled WGS sequence"/>
</dbReference>
<sequence length="446" mass="45494">MTSADDENDIVAMQASALEMLKQGDLLLTQKEYSAAADILSDAVASLSAVYGDGAPECSRALHVYGVALYNLAVEKSSVLGPSTLDAEEKEAAAAAMIELMQKGANRFAFGGDGDDDAIPAPAVASGSGSGGGDGSSSKSATTADGQHDEEQVNEEDDDEDAPVDDLELAYEILTVAAAAYSASPQTDETKAGLADVHLHLGHYHLESDRAQEAQDEYHAALDIKLALLPSCNDRELAQVRYAYAITLEATGKYAAALEQVNLALGHLRTRVAALETKSALSSSATSTAPPDRKGKKPAVANDAQNGINAEEARDGANGDEAEMRELGEMVKDLEAKVEEIGIKMDAAAKAAAGGASGEGGESGDVKSPFGNGSSLAESTAVGTAASPAGADALPKPIADISGLVKKRKKLEPVIGAAVADGSAAGALAHTATADGPESKKLKSET</sequence>
<feature type="compositionally biased region" description="Low complexity" evidence="3">
    <location>
        <begin position="277"/>
        <end position="289"/>
    </location>
</feature>
<evidence type="ECO:0000313" key="4">
    <source>
        <dbReference type="EMBL" id="KAJ3177610.1"/>
    </source>
</evidence>
<feature type="region of interest" description="Disordered" evidence="3">
    <location>
        <begin position="354"/>
        <end position="396"/>
    </location>
</feature>
<dbReference type="GO" id="GO:0034080">
    <property type="term" value="P:CENP-A containing chromatin assembly"/>
    <property type="evidence" value="ECO:0007669"/>
    <property type="project" value="TreeGrafter"/>
</dbReference>
<dbReference type="Gene3D" id="1.25.40.10">
    <property type="entry name" value="Tetratricopeptide repeat domain"/>
    <property type="match status" value="1"/>
</dbReference>
<keyword evidence="2" id="KW-0802">TPR repeat</keyword>
<dbReference type="SUPFAM" id="SSF48452">
    <property type="entry name" value="TPR-like"/>
    <property type="match status" value="1"/>
</dbReference>